<dbReference type="Gene3D" id="3.40.630.30">
    <property type="match status" value="1"/>
</dbReference>
<dbReference type="SUPFAM" id="SSF55729">
    <property type="entry name" value="Acyl-CoA N-acyltransferases (Nat)"/>
    <property type="match status" value="1"/>
</dbReference>
<reference evidence="1" key="2">
    <citation type="submission" date="2020-09" db="EMBL/GenBank/DDBJ databases">
        <authorList>
            <person name="Sun Q."/>
            <person name="Zhou Y."/>
        </authorList>
    </citation>
    <scope>NUCLEOTIDE SEQUENCE</scope>
    <source>
        <strain evidence="1">CGMCC 4.7368</strain>
    </source>
</reference>
<proteinExistence type="predicted"/>
<dbReference type="InterPro" id="IPR007434">
    <property type="entry name" value="FemAB-like"/>
</dbReference>
<reference evidence="1" key="1">
    <citation type="journal article" date="2014" name="Int. J. Syst. Evol. Microbiol.">
        <title>Complete genome sequence of Corynebacterium casei LMG S-19264T (=DSM 44701T), isolated from a smear-ripened cheese.</title>
        <authorList>
            <consortium name="US DOE Joint Genome Institute (JGI-PGF)"/>
            <person name="Walter F."/>
            <person name="Albersmeier A."/>
            <person name="Kalinowski J."/>
            <person name="Ruckert C."/>
        </authorList>
    </citation>
    <scope>NUCLEOTIDE SEQUENCE</scope>
    <source>
        <strain evidence="1">CGMCC 4.7368</strain>
    </source>
</reference>
<organism evidence="1 2">
    <name type="scientific">Nonomuraea cavernae</name>
    <dbReference type="NCBI Taxonomy" id="2045107"/>
    <lineage>
        <taxon>Bacteria</taxon>
        <taxon>Bacillati</taxon>
        <taxon>Actinomycetota</taxon>
        <taxon>Actinomycetes</taxon>
        <taxon>Streptosporangiales</taxon>
        <taxon>Streptosporangiaceae</taxon>
        <taxon>Nonomuraea</taxon>
    </lineage>
</organism>
<accession>A0A917YVZ6</accession>
<evidence type="ECO:0000313" key="1">
    <source>
        <dbReference type="EMBL" id="GGO66991.1"/>
    </source>
</evidence>
<keyword evidence="2" id="KW-1185">Reference proteome</keyword>
<dbReference type="RefSeq" id="WP_189123933.1">
    <property type="nucleotide sequence ID" value="NZ_BMNH01000004.1"/>
</dbReference>
<sequence>MHTVDVLTSIEGVSPGEWDSLRGELPFAGHRWLHLAETVLADHRPRYLLVRRQGRLVAAAVGALEHRLQNPRLDARFGRLLRRSPFLHVAVPMTASPGLLVGDGPDPRAELDVLLREIRDFARRERSPFCVVDHLPAPDPAHAEQRGYLRLGWLPDTRLDLTWPSFDDYLADLPSKRRREIRRTQRRAEREGIVVRPLIPTAEDGPALDRMVADVTRRHGAVRHYGPDLFVKAATVLGADLTLLAAHRDGTLVGCIALLRDDDDLAVRWIGRDYERTAGTAAYHALLTACVRNAISSGARTLRFGAAAYETKKQFGVSLEPRSRLFAARSRAVTSLMGLFSRRFDPPDLPAG</sequence>
<dbReference type="Proteomes" id="UP000646523">
    <property type="component" value="Unassembled WGS sequence"/>
</dbReference>
<protein>
    <recommendedName>
        <fullName evidence="3">BioF2-like acetyltransferase domain-containing protein</fullName>
    </recommendedName>
</protein>
<dbReference type="AlphaFoldDB" id="A0A917YVZ6"/>
<dbReference type="InterPro" id="IPR016181">
    <property type="entry name" value="Acyl_CoA_acyltransferase"/>
</dbReference>
<evidence type="ECO:0008006" key="3">
    <source>
        <dbReference type="Google" id="ProtNLM"/>
    </source>
</evidence>
<dbReference type="EMBL" id="BMNH01000004">
    <property type="protein sequence ID" value="GGO66991.1"/>
    <property type="molecule type" value="Genomic_DNA"/>
</dbReference>
<name>A0A917YVZ6_9ACTN</name>
<evidence type="ECO:0000313" key="2">
    <source>
        <dbReference type="Proteomes" id="UP000646523"/>
    </source>
</evidence>
<comment type="caution">
    <text evidence="1">The sequence shown here is derived from an EMBL/GenBank/DDBJ whole genome shotgun (WGS) entry which is preliminary data.</text>
</comment>
<gene>
    <name evidence="1" type="ORF">GCM10012289_22410</name>
</gene>
<dbReference type="Pfam" id="PF04339">
    <property type="entry name" value="FemAB_like"/>
    <property type="match status" value="1"/>
</dbReference>